<reference evidence="3 4" key="1">
    <citation type="submission" date="2014-01" db="EMBL/GenBank/DDBJ databases">
        <authorList>
            <person name="Zelazny A."/>
            <person name="Olivier K."/>
            <person name="Sampaio E.P."/>
            <person name="Holland S.M."/>
            <person name="Tallon L.J."/>
            <person name="Sadzewicz L.K."/>
            <person name="Sengamalay N."/>
            <person name="Fraser C.M."/>
            <person name="Hine E."/>
            <person name="Shefchek K.A."/>
            <person name="Das S.P."/>
            <person name="Shallom S.J."/>
            <person name="Agrawal S."/>
            <person name="Tettelin H."/>
        </authorList>
    </citation>
    <scope>NUCLEOTIDE SEQUENCE [LARGE SCALE GENOMIC DNA]</scope>
    <source>
        <strain evidence="3 4">MAB_030201_1075</strain>
    </source>
</reference>
<proteinExistence type="predicted"/>
<protein>
    <submittedName>
        <fullName evidence="3">Putative lipoprotein</fullName>
    </submittedName>
</protein>
<evidence type="ECO:0000256" key="1">
    <source>
        <dbReference type="SAM" id="MobiDB-lite"/>
    </source>
</evidence>
<feature type="region of interest" description="Disordered" evidence="1">
    <location>
        <begin position="33"/>
        <end position="64"/>
    </location>
</feature>
<evidence type="ECO:0000313" key="3">
    <source>
        <dbReference type="EMBL" id="ETZ86492.1"/>
    </source>
</evidence>
<organism evidence="3 4">
    <name type="scientific">Mycobacteroides abscessus MAB_030201_1075</name>
    <dbReference type="NCBI Taxonomy" id="1335410"/>
    <lineage>
        <taxon>Bacteria</taxon>
        <taxon>Bacillati</taxon>
        <taxon>Actinomycetota</taxon>
        <taxon>Actinomycetes</taxon>
        <taxon>Mycobacteriales</taxon>
        <taxon>Mycobacteriaceae</taxon>
        <taxon>Mycobacteroides</taxon>
        <taxon>Mycobacteroides abscessus</taxon>
    </lineage>
</organism>
<feature type="compositionally biased region" description="Low complexity" evidence="1">
    <location>
        <begin position="37"/>
        <end position="56"/>
    </location>
</feature>
<keyword evidence="2" id="KW-0732">Signal</keyword>
<gene>
    <name evidence="3" type="ORF">L829_0029</name>
</gene>
<accession>A0A829PKZ9</accession>
<dbReference type="AlphaFoldDB" id="A0A829PKZ9"/>
<dbReference type="PROSITE" id="PS51257">
    <property type="entry name" value="PROKAR_LIPOPROTEIN"/>
    <property type="match status" value="1"/>
</dbReference>
<dbReference type="Proteomes" id="UP000019854">
    <property type="component" value="Unassembled WGS sequence"/>
</dbReference>
<comment type="caution">
    <text evidence="3">The sequence shown here is derived from an EMBL/GenBank/DDBJ whole genome shotgun (WGS) entry which is preliminary data.</text>
</comment>
<evidence type="ECO:0000313" key="4">
    <source>
        <dbReference type="Proteomes" id="UP000019854"/>
    </source>
</evidence>
<feature type="signal peptide" evidence="2">
    <location>
        <begin position="1"/>
        <end position="18"/>
    </location>
</feature>
<name>A0A829PKZ9_9MYCO</name>
<keyword evidence="3" id="KW-0449">Lipoprotein</keyword>
<feature type="chain" id="PRO_5032949136" evidence="2">
    <location>
        <begin position="19"/>
        <end position="231"/>
    </location>
</feature>
<sequence length="231" mass="25046">MMARIRIKSGMAPVLALAAAAVLVGCQDEQPMRRISTDGSSTSAGTSSSSVPQSTTPAKPVRTPATDEAAIRALFERERQANENYDIDALVDVSCAQYKEATRAAMMKAVQPMSSLKKPEPLNDPAAVKQLASRLQEMHPKMSSQTAQELAAAWGRQDEAAFDAGQRKMLAEITVVQDWKVENIKVTGDTATADVTMTTAFDQYPPQTQNNHVPLLIENGEWKDCFPPPQG</sequence>
<evidence type="ECO:0000256" key="2">
    <source>
        <dbReference type="SAM" id="SignalP"/>
    </source>
</evidence>
<dbReference type="EMBL" id="JAOX01000001">
    <property type="protein sequence ID" value="ETZ86492.1"/>
    <property type="molecule type" value="Genomic_DNA"/>
</dbReference>